<feature type="transmembrane region" description="Helical" evidence="1">
    <location>
        <begin position="345"/>
        <end position="365"/>
    </location>
</feature>
<feature type="transmembrane region" description="Helical" evidence="1">
    <location>
        <begin position="314"/>
        <end position="333"/>
    </location>
</feature>
<name>A0A4P7VPQ2_9BACT</name>
<keyword evidence="1" id="KW-1133">Transmembrane helix</keyword>
<keyword evidence="3" id="KW-1185">Reference proteome</keyword>
<feature type="transmembrane region" description="Helical" evidence="1">
    <location>
        <begin position="55"/>
        <end position="73"/>
    </location>
</feature>
<proteinExistence type="predicted"/>
<feature type="transmembrane region" description="Helical" evidence="1">
    <location>
        <begin position="167"/>
        <end position="196"/>
    </location>
</feature>
<feature type="transmembrane region" description="Helical" evidence="1">
    <location>
        <begin position="93"/>
        <end position="115"/>
    </location>
</feature>
<evidence type="ECO:0000313" key="2">
    <source>
        <dbReference type="EMBL" id="QCD35179.1"/>
    </source>
</evidence>
<accession>A0A4P7VPQ2</accession>
<dbReference type="AlphaFoldDB" id="A0A4P7VPQ2"/>
<evidence type="ECO:0000313" key="3">
    <source>
        <dbReference type="Proteomes" id="UP000297031"/>
    </source>
</evidence>
<feature type="transmembrane region" description="Helical" evidence="1">
    <location>
        <begin position="237"/>
        <end position="256"/>
    </location>
</feature>
<dbReference type="Proteomes" id="UP000297031">
    <property type="component" value="Chromosome"/>
</dbReference>
<reference evidence="2 3" key="1">
    <citation type="submission" date="2019-02" db="EMBL/GenBank/DDBJ databases">
        <title>Isolation and identification of novel species under the genus Muribaculum.</title>
        <authorList>
            <person name="Miyake S."/>
            <person name="Ding Y."/>
            <person name="Low A."/>
            <person name="Soh M."/>
            <person name="Seedorf H."/>
        </authorList>
    </citation>
    <scope>NUCLEOTIDE SEQUENCE [LARGE SCALE GENOMIC DNA]</scope>
    <source>
        <strain evidence="2 3">TLL-A4</strain>
    </source>
</reference>
<feature type="transmembrane region" description="Helical" evidence="1">
    <location>
        <begin position="135"/>
        <end position="155"/>
    </location>
</feature>
<feature type="transmembrane region" description="Helical" evidence="1">
    <location>
        <begin position="268"/>
        <end position="288"/>
    </location>
</feature>
<dbReference type="EMBL" id="CP039393">
    <property type="protein sequence ID" value="QCD35179.1"/>
    <property type="molecule type" value="Genomic_DNA"/>
</dbReference>
<keyword evidence="1" id="KW-0472">Membrane</keyword>
<protein>
    <submittedName>
        <fullName evidence="2">Oligosaccharide repeat unit polymerase</fullName>
    </submittedName>
</protein>
<sequence length="403" mass="46297">MLLICAILTIFFALILKYLTRSFFHPSVIVGLAWGITLLLYLVVEHPLWRLSPEFLNVFTFWVIPFMVVSYTVSYHPNHIAYSTNNLSYNSKLFNILFPYVVILSILLIVLLIHYSGGVGENLRTFMLEKNKYPLIIRILIAINTFTIIYSLYALLHYDKVGKKRVILLITLLILISFLKSAKGAIFRIFIGIVFILYRRQSINKSKLILSTIILVILLILVTVFRNDSTAQQDDAFIKYLYIYILSPITALDLLINQEVNPIIGTNGSASFPFLFTVLNIFGLDYTFTENPGWVTVPVFTNVYTAIWGFYSDFNWVGVFIFSIIMGWVWGIVYRLQQAGNQIALLFYSATCFSLIFQAFGDFFIESFSMDIQMLIYCIILSNGVKISPTNKNSNFPQLKIFK</sequence>
<feature type="transmembrane region" description="Helical" evidence="1">
    <location>
        <begin position="23"/>
        <end position="43"/>
    </location>
</feature>
<keyword evidence="1" id="KW-0812">Transmembrane</keyword>
<feature type="transmembrane region" description="Helical" evidence="1">
    <location>
        <begin position="208"/>
        <end position="225"/>
    </location>
</feature>
<dbReference type="OrthoDB" id="2207562at2"/>
<dbReference type="RefSeq" id="WP_136409974.1">
    <property type="nucleotide sequence ID" value="NZ_CP039393.1"/>
</dbReference>
<dbReference type="NCBIfam" id="TIGR04370">
    <property type="entry name" value="glyco_rpt_poly"/>
    <property type="match status" value="1"/>
</dbReference>
<organism evidence="2 3">
    <name type="scientific">Muribaculum gordoncarteri</name>
    <dbReference type="NCBI Taxonomy" id="2530390"/>
    <lineage>
        <taxon>Bacteria</taxon>
        <taxon>Pseudomonadati</taxon>
        <taxon>Bacteroidota</taxon>
        <taxon>Bacteroidia</taxon>
        <taxon>Bacteroidales</taxon>
        <taxon>Muribaculaceae</taxon>
        <taxon>Muribaculum</taxon>
    </lineage>
</organism>
<dbReference type="KEGG" id="mgod:E7746_04410"/>
<evidence type="ECO:0000256" key="1">
    <source>
        <dbReference type="SAM" id="Phobius"/>
    </source>
</evidence>
<gene>
    <name evidence="2" type="ORF">E7746_04410</name>
</gene>